<feature type="domain" description="Cytochrome c" evidence="8">
    <location>
        <begin position="209"/>
        <end position="295"/>
    </location>
</feature>
<dbReference type="Gene3D" id="1.10.760.10">
    <property type="entry name" value="Cytochrome c-like domain"/>
    <property type="match status" value="5"/>
</dbReference>
<keyword evidence="2 6" id="KW-0349">Heme</keyword>
<sequence length="598" mass="63679">MLSSKISVKKLILALVGLAAAGAAIAAVVIALGLPTVSARPPHWAITTDLLHTVFKRAVATRADQEPPADLDSPGRIALGAQHYENVCSKCHGGPELGQSPVALSMRPRPQHLPAVVGQFSDAELYVILRNGVRFSAMPAWPSDRNLDEIWSVVAFLRQLPGMDGATYTRLVAGPDVEAPRMPYVAEGPLLESDTGIKAPPMDEYLYATPATEWADIAATGVPVERCAACHGVDGSGSPTEGRAPNLTVLSANYISDSLRAYASGRRHSGIMKVVASGLTGDQITALGRYYDGLPDKEGTRPETLQTALLETGKKIVEGGHPELAVAPCFVCHQTPRTEKGVFEIPALTGQNAPYLKQQLDAFAMSERGASGLYNPMPHEASGLSEEERTAVATYLASLPSGQIPAPPAREADLDNARGLVAQVCSECHGDAATGSSSGQTPNLTLQTSRYVHHQLEAFHTQTRKNDKMFQVTQRLDYDDMADLAAYFETLPPIPSPGDVDAGRAAAGAEIARNGLELAGVPACVTCHGRPGRDGLPLAPRLQGQNVGYLNSRLDYFARDSSLPLPGLNPMHRYAKAMTEDQRADVAAWFASQPPLPK</sequence>
<evidence type="ECO:0000256" key="3">
    <source>
        <dbReference type="ARBA" id="ARBA00022723"/>
    </source>
</evidence>
<accession>A0A1J0WD18</accession>
<dbReference type="EMBL" id="CP018076">
    <property type="protein sequence ID" value="APE42195.1"/>
    <property type="molecule type" value="Genomic_DNA"/>
</dbReference>
<dbReference type="Pfam" id="PF00034">
    <property type="entry name" value="Cytochrom_C"/>
    <property type="match status" value="3"/>
</dbReference>
<keyword evidence="10" id="KW-1185">Reference proteome</keyword>
<evidence type="ECO:0000259" key="8">
    <source>
        <dbReference type="PROSITE" id="PS51007"/>
    </source>
</evidence>
<evidence type="ECO:0000256" key="7">
    <source>
        <dbReference type="SAM" id="SignalP"/>
    </source>
</evidence>
<dbReference type="OrthoDB" id="9773456at2"/>
<dbReference type="STRING" id="1917485.BOO69_01295"/>
<dbReference type="Proteomes" id="UP000181897">
    <property type="component" value="Chromosome"/>
</dbReference>
<feature type="domain" description="Cytochrome c" evidence="8">
    <location>
        <begin position="412"/>
        <end position="492"/>
    </location>
</feature>
<evidence type="ECO:0000256" key="2">
    <source>
        <dbReference type="ARBA" id="ARBA00022617"/>
    </source>
</evidence>
<keyword evidence="3 6" id="KW-0479">Metal-binding</keyword>
<keyword evidence="1" id="KW-0813">Transport</keyword>
<feature type="domain" description="Cytochrome c" evidence="8">
    <location>
        <begin position="503"/>
        <end position="594"/>
    </location>
</feature>
<dbReference type="PANTHER" id="PTHR33751">
    <property type="entry name" value="CBB3-TYPE CYTOCHROME C OXIDASE SUBUNIT FIXP"/>
    <property type="match status" value="1"/>
</dbReference>
<gene>
    <name evidence="9" type="ORF">BOO69_01295</name>
</gene>
<organism evidence="9 10">
    <name type="scientific">Sulfitobacter alexandrii</name>
    <dbReference type="NCBI Taxonomy" id="1917485"/>
    <lineage>
        <taxon>Bacteria</taxon>
        <taxon>Pseudomonadati</taxon>
        <taxon>Pseudomonadota</taxon>
        <taxon>Alphaproteobacteria</taxon>
        <taxon>Rhodobacterales</taxon>
        <taxon>Roseobacteraceae</taxon>
        <taxon>Sulfitobacter</taxon>
    </lineage>
</organism>
<name>A0A1J0WD18_9RHOB</name>
<dbReference type="PROSITE" id="PS51007">
    <property type="entry name" value="CYTC"/>
    <property type="match status" value="5"/>
</dbReference>
<protein>
    <recommendedName>
        <fullName evidence="8">Cytochrome c domain-containing protein</fullName>
    </recommendedName>
</protein>
<dbReference type="KEGG" id="suam:BOO69_01295"/>
<feature type="domain" description="Cytochrome c" evidence="8">
    <location>
        <begin position="75"/>
        <end position="161"/>
    </location>
</feature>
<evidence type="ECO:0000313" key="10">
    <source>
        <dbReference type="Proteomes" id="UP000181897"/>
    </source>
</evidence>
<dbReference type="GO" id="GO:0046872">
    <property type="term" value="F:metal ion binding"/>
    <property type="evidence" value="ECO:0007669"/>
    <property type="project" value="UniProtKB-KW"/>
</dbReference>
<dbReference type="RefSeq" id="WP_071969596.1">
    <property type="nucleotide sequence ID" value="NZ_CP018076.1"/>
</dbReference>
<evidence type="ECO:0000256" key="6">
    <source>
        <dbReference type="PROSITE-ProRule" id="PRU00433"/>
    </source>
</evidence>
<dbReference type="InterPro" id="IPR050597">
    <property type="entry name" value="Cytochrome_c_Oxidase_Subunit"/>
</dbReference>
<dbReference type="InterPro" id="IPR036909">
    <property type="entry name" value="Cyt_c-like_dom_sf"/>
</dbReference>
<dbReference type="AlphaFoldDB" id="A0A1J0WD18"/>
<dbReference type="Pfam" id="PF13442">
    <property type="entry name" value="Cytochrome_CBB3"/>
    <property type="match status" value="1"/>
</dbReference>
<keyword evidence="4" id="KW-0249">Electron transport</keyword>
<keyword evidence="7" id="KW-0732">Signal</keyword>
<dbReference type="InterPro" id="IPR009056">
    <property type="entry name" value="Cyt_c-like_dom"/>
</dbReference>
<dbReference type="GO" id="GO:0020037">
    <property type="term" value="F:heme binding"/>
    <property type="evidence" value="ECO:0007669"/>
    <property type="project" value="InterPro"/>
</dbReference>
<evidence type="ECO:0000256" key="5">
    <source>
        <dbReference type="ARBA" id="ARBA00023004"/>
    </source>
</evidence>
<feature type="chain" id="PRO_5012520569" description="Cytochrome c domain-containing protein" evidence="7">
    <location>
        <begin position="27"/>
        <end position="598"/>
    </location>
</feature>
<evidence type="ECO:0000256" key="4">
    <source>
        <dbReference type="ARBA" id="ARBA00022982"/>
    </source>
</evidence>
<proteinExistence type="predicted"/>
<dbReference type="PANTHER" id="PTHR33751:SF9">
    <property type="entry name" value="CYTOCHROME C4"/>
    <property type="match status" value="1"/>
</dbReference>
<feature type="domain" description="Cytochrome c" evidence="8">
    <location>
        <begin position="308"/>
        <end position="400"/>
    </location>
</feature>
<keyword evidence="5 6" id="KW-0408">Iron</keyword>
<reference evidence="9 10" key="1">
    <citation type="submission" date="2016-11" db="EMBL/GenBank/DDBJ databases">
        <title>Complete genome sequence of Sulfitobacter sp. AM1-D1, a toxic bacteria associated with marine dinoflagellate Alexandrium minutum in East China Sea.</title>
        <authorList>
            <person name="Yang Q."/>
            <person name="Zhang X."/>
            <person name="Tian X."/>
        </authorList>
    </citation>
    <scope>NUCLEOTIDE SEQUENCE [LARGE SCALE GENOMIC DNA]</scope>
    <source>
        <strain evidence="9 10">AM1-D1</strain>
    </source>
</reference>
<evidence type="ECO:0000313" key="9">
    <source>
        <dbReference type="EMBL" id="APE42195.1"/>
    </source>
</evidence>
<dbReference type="GO" id="GO:0009055">
    <property type="term" value="F:electron transfer activity"/>
    <property type="evidence" value="ECO:0007669"/>
    <property type="project" value="InterPro"/>
</dbReference>
<feature type="signal peptide" evidence="7">
    <location>
        <begin position="1"/>
        <end position="26"/>
    </location>
</feature>
<dbReference type="SUPFAM" id="SSF46626">
    <property type="entry name" value="Cytochrome c"/>
    <property type="match status" value="5"/>
</dbReference>
<evidence type="ECO:0000256" key="1">
    <source>
        <dbReference type="ARBA" id="ARBA00022448"/>
    </source>
</evidence>